<evidence type="ECO:0000256" key="1">
    <source>
        <dbReference type="SAM" id="MobiDB-lite"/>
    </source>
</evidence>
<dbReference type="RefSeq" id="WP_305025678.1">
    <property type="nucleotide sequence ID" value="NZ_JAUQTB010000016.1"/>
</dbReference>
<dbReference type="EMBL" id="JAUQTB010000016">
    <property type="protein sequence ID" value="MDO7908458.1"/>
    <property type="molecule type" value="Genomic_DNA"/>
</dbReference>
<keyword evidence="3" id="KW-1185">Reference proteome</keyword>
<evidence type="ECO:0000313" key="3">
    <source>
        <dbReference type="Proteomes" id="UP001240171"/>
    </source>
</evidence>
<proteinExistence type="predicted"/>
<sequence>MDRAEVFELLIVIKENYPNFDVSDASVERHLKYLKDFPFETAVSNVEQHVLTSRFAPNIAEIRGSVGDQREHEQLKAATQQHFDKLESWEQTAAPPPPGLREALHARLRRTE</sequence>
<accession>A0ABT9CLH7</accession>
<protein>
    <submittedName>
        <fullName evidence="2">Replicative helicase loader/inhibitor</fullName>
    </submittedName>
</protein>
<dbReference type="GO" id="GO:0004386">
    <property type="term" value="F:helicase activity"/>
    <property type="evidence" value="ECO:0007669"/>
    <property type="project" value="UniProtKB-KW"/>
</dbReference>
<keyword evidence="2" id="KW-0067">ATP-binding</keyword>
<reference evidence="2 3" key="1">
    <citation type="submission" date="2023-07" db="EMBL/GenBank/DDBJ databases">
        <title>Paenibacillus sp. JX-17 nov. isolated from soil.</title>
        <authorList>
            <person name="Wan Y."/>
            <person name="Liu B."/>
        </authorList>
    </citation>
    <scope>NUCLEOTIDE SEQUENCE [LARGE SCALE GENOMIC DNA]</scope>
    <source>
        <strain evidence="2 3">JX-17</strain>
    </source>
</reference>
<keyword evidence="2" id="KW-0347">Helicase</keyword>
<organism evidence="2 3">
    <name type="scientific">Paenibacillus lacisoli</name>
    <dbReference type="NCBI Taxonomy" id="3064525"/>
    <lineage>
        <taxon>Bacteria</taxon>
        <taxon>Bacillati</taxon>
        <taxon>Bacillota</taxon>
        <taxon>Bacilli</taxon>
        <taxon>Bacillales</taxon>
        <taxon>Paenibacillaceae</taxon>
        <taxon>Paenibacillus</taxon>
    </lineage>
</organism>
<feature type="region of interest" description="Disordered" evidence="1">
    <location>
        <begin position="88"/>
        <end position="112"/>
    </location>
</feature>
<comment type="caution">
    <text evidence="2">The sequence shown here is derived from an EMBL/GenBank/DDBJ whole genome shotgun (WGS) entry which is preliminary data.</text>
</comment>
<name>A0ABT9CLH7_9BACL</name>
<dbReference type="Proteomes" id="UP001240171">
    <property type="component" value="Unassembled WGS sequence"/>
</dbReference>
<gene>
    <name evidence="2" type="ORF">Q5741_18825</name>
</gene>
<keyword evidence="2" id="KW-0547">Nucleotide-binding</keyword>
<keyword evidence="2" id="KW-0378">Hydrolase</keyword>
<dbReference type="Gene3D" id="1.10.8.200">
    <property type="entry name" value="Replisome organizer (g39p helicase loader/inhibitor protein)"/>
    <property type="match status" value="1"/>
</dbReference>
<feature type="compositionally biased region" description="Basic and acidic residues" evidence="1">
    <location>
        <begin position="102"/>
        <end position="112"/>
    </location>
</feature>
<evidence type="ECO:0000313" key="2">
    <source>
        <dbReference type="EMBL" id="MDO7908458.1"/>
    </source>
</evidence>